<dbReference type="Proteomes" id="UP000465112">
    <property type="component" value="Chromosome 22"/>
</dbReference>
<proteinExistence type="predicted"/>
<protein>
    <submittedName>
        <fullName evidence="2">Uncharacterized protein</fullName>
    </submittedName>
</protein>
<evidence type="ECO:0000313" key="3">
    <source>
        <dbReference type="Proteomes" id="UP000465112"/>
    </source>
</evidence>
<gene>
    <name evidence="2" type="ORF">PFLUV_G00259830</name>
</gene>
<dbReference type="EMBL" id="VHII01000022">
    <property type="protein sequence ID" value="KAF1373367.1"/>
    <property type="molecule type" value="Genomic_DNA"/>
</dbReference>
<comment type="caution">
    <text evidence="2">The sequence shown here is derived from an EMBL/GenBank/DDBJ whole genome shotgun (WGS) entry which is preliminary data.</text>
</comment>
<name>A0A6A5DNY1_PERFL</name>
<dbReference type="AlphaFoldDB" id="A0A6A5DNY1"/>
<organism evidence="2 3">
    <name type="scientific">Perca fluviatilis</name>
    <name type="common">European perch</name>
    <dbReference type="NCBI Taxonomy" id="8168"/>
    <lineage>
        <taxon>Eukaryota</taxon>
        <taxon>Metazoa</taxon>
        <taxon>Chordata</taxon>
        <taxon>Craniata</taxon>
        <taxon>Vertebrata</taxon>
        <taxon>Euteleostomi</taxon>
        <taxon>Actinopterygii</taxon>
        <taxon>Neopterygii</taxon>
        <taxon>Teleostei</taxon>
        <taxon>Neoteleostei</taxon>
        <taxon>Acanthomorphata</taxon>
        <taxon>Eupercaria</taxon>
        <taxon>Perciformes</taxon>
        <taxon>Percoidei</taxon>
        <taxon>Percidae</taxon>
        <taxon>Percinae</taxon>
        <taxon>Perca</taxon>
    </lineage>
</organism>
<keyword evidence="3" id="KW-1185">Reference proteome</keyword>
<evidence type="ECO:0000256" key="1">
    <source>
        <dbReference type="SAM" id="MobiDB-lite"/>
    </source>
</evidence>
<feature type="compositionally biased region" description="Polar residues" evidence="1">
    <location>
        <begin position="75"/>
        <end position="104"/>
    </location>
</feature>
<accession>A0A6A5DNY1</accession>
<feature type="compositionally biased region" description="Basic and acidic residues" evidence="1">
    <location>
        <begin position="56"/>
        <end position="66"/>
    </location>
</feature>
<sequence length="104" mass="11577">MRPGRVEQVRLHLVRPEESRRRKLKAEAGLTSDQKMSDLEEEEDGAESVVSGCQSRKSDRSRRDPPDFSTEPGPSDTNCHWNLTPATASLLPSTEQTAITGPHH</sequence>
<feature type="region of interest" description="Disordered" evidence="1">
    <location>
        <begin position="1"/>
        <end position="104"/>
    </location>
</feature>
<evidence type="ECO:0000313" key="2">
    <source>
        <dbReference type="EMBL" id="KAF1373367.1"/>
    </source>
</evidence>
<reference evidence="2 3" key="1">
    <citation type="submission" date="2019-06" db="EMBL/GenBank/DDBJ databases">
        <title>A chromosome-scale genome assembly of the European perch, Perca fluviatilis.</title>
        <authorList>
            <person name="Roques C."/>
            <person name="Zahm M."/>
            <person name="Cabau C."/>
            <person name="Klopp C."/>
            <person name="Bouchez O."/>
            <person name="Donnadieu C."/>
            <person name="Kuhl H."/>
            <person name="Gislard M."/>
            <person name="Guendouz S."/>
            <person name="Journot L."/>
            <person name="Haffray P."/>
            <person name="Bestin A."/>
            <person name="Morvezen R."/>
            <person name="Feron R."/>
            <person name="Wen M."/>
            <person name="Jouanno E."/>
            <person name="Herpin A."/>
            <person name="Schartl M."/>
            <person name="Postlethwait J."/>
            <person name="Schaerlinger B."/>
            <person name="Chardard D."/>
            <person name="Lecocq T."/>
            <person name="Poncet C."/>
            <person name="Jaffrelo L."/>
            <person name="Lampietro C."/>
            <person name="Guiguen Y."/>
        </authorList>
    </citation>
    <scope>NUCLEOTIDE SEQUENCE [LARGE SCALE GENOMIC DNA]</scope>
    <source>
        <tissue evidence="2">Blood</tissue>
    </source>
</reference>
<feature type="compositionally biased region" description="Basic and acidic residues" evidence="1">
    <location>
        <begin position="1"/>
        <end position="20"/>
    </location>
</feature>